<reference evidence="3 4" key="1">
    <citation type="submission" date="2024-11" db="EMBL/GenBank/DDBJ databases">
        <title>The Natural Products Discovery Center: Release of the First 8490 Sequenced Strains for Exploring Actinobacteria Biosynthetic Diversity.</title>
        <authorList>
            <person name="Kalkreuter E."/>
            <person name="Kautsar S.A."/>
            <person name="Yang D."/>
            <person name="Bader C.D."/>
            <person name="Teijaro C.N."/>
            <person name="Fluegel L."/>
            <person name="Davis C.M."/>
            <person name="Simpson J.R."/>
            <person name="Lauterbach L."/>
            <person name="Steele A.D."/>
            <person name="Gui C."/>
            <person name="Meng S."/>
            <person name="Li G."/>
            <person name="Viehrig K."/>
            <person name="Ye F."/>
            <person name="Su P."/>
            <person name="Kiefer A.F."/>
            <person name="Nichols A."/>
            <person name="Cepeda A.J."/>
            <person name="Yan W."/>
            <person name="Fan B."/>
            <person name="Jiang Y."/>
            <person name="Adhikari A."/>
            <person name="Zheng C.-J."/>
            <person name="Schuster L."/>
            <person name="Cowan T.M."/>
            <person name="Smanski M.J."/>
            <person name="Chevrette M.G."/>
            <person name="De Carvalho L.P.S."/>
            <person name="Shen B."/>
        </authorList>
    </citation>
    <scope>NUCLEOTIDE SEQUENCE [LARGE SCALE GENOMIC DNA]</scope>
    <source>
        <strain evidence="3 4">NPDC020863</strain>
    </source>
</reference>
<dbReference type="EMBL" id="JBJDQH010000005">
    <property type="protein sequence ID" value="MFK4266268.1"/>
    <property type="molecule type" value="Genomic_DNA"/>
</dbReference>
<comment type="similarity">
    <text evidence="1">Belongs to the universal stress protein A family.</text>
</comment>
<dbReference type="Gene3D" id="3.40.50.620">
    <property type="entry name" value="HUPs"/>
    <property type="match status" value="2"/>
</dbReference>
<dbReference type="PANTHER" id="PTHR46268:SF6">
    <property type="entry name" value="UNIVERSAL STRESS PROTEIN UP12"/>
    <property type="match status" value="1"/>
</dbReference>
<dbReference type="InterPro" id="IPR006016">
    <property type="entry name" value="UspA"/>
</dbReference>
<dbReference type="Pfam" id="PF00582">
    <property type="entry name" value="Usp"/>
    <property type="match status" value="2"/>
</dbReference>
<dbReference type="Proteomes" id="UP001620295">
    <property type="component" value="Unassembled WGS sequence"/>
</dbReference>
<name>A0ABW8LK36_9ACTN</name>
<sequence>MEARQYAGRAVVVVELPLVVGVDGSCSSLRAVDWAMDTAVVHGVSLRLVHAFLWQRYEAVEPAGAPGRHSARAVAENILEAAARHARRRAQEVEISTLALPEDPVRALLNEGRNASMVVLGSRGRSRLAGLLLGSVSLAVAARADCPVVVLHDEGDEGNDASGTRPRVVLGVGRPDTGPQAVRFAFREAEARRWALYAVRAWRRPAQDNADRSPPAGETVRHHREKAAEVLEDALAESQRDHPRVEVRPQVTEGLAGQVLLDASRGAGLLVVGARRAHGYAGLQLGRVAHTALHHAGCPVAVVPQRG</sequence>
<comment type="caution">
    <text evidence="3">The sequence shown here is derived from an EMBL/GenBank/DDBJ whole genome shotgun (WGS) entry which is preliminary data.</text>
</comment>
<accession>A0ABW8LK36</accession>
<feature type="domain" description="UspA" evidence="2">
    <location>
        <begin position="167"/>
        <end position="304"/>
    </location>
</feature>
<dbReference type="PRINTS" id="PR01438">
    <property type="entry name" value="UNVRSLSTRESS"/>
</dbReference>
<evidence type="ECO:0000313" key="4">
    <source>
        <dbReference type="Proteomes" id="UP001620295"/>
    </source>
</evidence>
<evidence type="ECO:0000256" key="1">
    <source>
        <dbReference type="ARBA" id="ARBA00008791"/>
    </source>
</evidence>
<evidence type="ECO:0000259" key="2">
    <source>
        <dbReference type="Pfam" id="PF00582"/>
    </source>
</evidence>
<dbReference type="InterPro" id="IPR006015">
    <property type="entry name" value="Universal_stress_UspA"/>
</dbReference>
<protein>
    <submittedName>
        <fullName evidence="3">Universal stress protein</fullName>
    </submittedName>
</protein>
<gene>
    <name evidence="3" type="ORF">ACI2L5_15165</name>
</gene>
<proteinExistence type="inferred from homology"/>
<dbReference type="InterPro" id="IPR014729">
    <property type="entry name" value="Rossmann-like_a/b/a_fold"/>
</dbReference>
<evidence type="ECO:0000313" key="3">
    <source>
        <dbReference type="EMBL" id="MFK4266268.1"/>
    </source>
</evidence>
<organism evidence="3 4">
    <name type="scientific">Streptomyces milbemycinicus</name>
    <dbReference type="NCBI Taxonomy" id="476552"/>
    <lineage>
        <taxon>Bacteria</taxon>
        <taxon>Bacillati</taxon>
        <taxon>Actinomycetota</taxon>
        <taxon>Actinomycetes</taxon>
        <taxon>Kitasatosporales</taxon>
        <taxon>Streptomycetaceae</taxon>
        <taxon>Streptomyces</taxon>
    </lineage>
</organism>
<dbReference type="SUPFAM" id="SSF52402">
    <property type="entry name" value="Adenine nucleotide alpha hydrolases-like"/>
    <property type="match status" value="2"/>
</dbReference>
<dbReference type="RefSeq" id="WP_404746404.1">
    <property type="nucleotide sequence ID" value="NZ_JBJDQH010000005.1"/>
</dbReference>
<feature type="domain" description="UspA" evidence="2">
    <location>
        <begin position="18"/>
        <end position="152"/>
    </location>
</feature>
<dbReference type="PANTHER" id="PTHR46268">
    <property type="entry name" value="STRESS RESPONSE PROTEIN NHAX"/>
    <property type="match status" value="1"/>
</dbReference>
<keyword evidence="4" id="KW-1185">Reference proteome</keyword>